<feature type="transmembrane region" description="Helical" evidence="7">
    <location>
        <begin position="228"/>
        <end position="247"/>
    </location>
</feature>
<comment type="similarity">
    <text evidence="2">Belongs to the glycosyltransferase 4 family. MraY subfamily.</text>
</comment>
<dbReference type="GO" id="GO:0044038">
    <property type="term" value="P:cell wall macromolecule biosynthetic process"/>
    <property type="evidence" value="ECO:0007669"/>
    <property type="project" value="TreeGrafter"/>
</dbReference>
<dbReference type="KEGG" id="pda:103707371"/>
<dbReference type="InterPro" id="IPR003524">
    <property type="entry name" value="PNAcMuramoyl-5peptid_Trfase"/>
</dbReference>
<gene>
    <name evidence="9" type="primary">LOC103707371</name>
</gene>
<evidence type="ECO:0000256" key="6">
    <source>
        <dbReference type="ARBA" id="ARBA00023136"/>
    </source>
</evidence>
<dbReference type="RefSeq" id="XP_008790045.2">
    <property type="nucleotide sequence ID" value="XM_008791823.4"/>
</dbReference>
<dbReference type="AlphaFoldDB" id="A0A8B7C244"/>
<reference evidence="9" key="2">
    <citation type="submission" date="2025-08" db="UniProtKB">
        <authorList>
            <consortium name="RefSeq"/>
        </authorList>
    </citation>
    <scope>IDENTIFICATION</scope>
    <source>
        <tissue evidence="9">Young leaves</tissue>
    </source>
</reference>
<dbReference type="InterPro" id="IPR000715">
    <property type="entry name" value="Glycosyl_transferase_4"/>
</dbReference>
<evidence type="ECO:0000313" key="8">
    <source>
        <dbReference type="Proteomes" id="UP000228380"/>
    </source>
</evidence>
<evidence type="ECO:0000256" key="4">
    <source>
        <dbReference type="ARBA" id="ARBA00022692"/>
    </source>
</evidence>
<feature type="transmembrane region" description="Helical" evidence="7">
    <location>
        <begin position="325"/>
        <end position="346"/>
    </location>
</feature>
<dbReference type="CDD" id="cd06852">
    <property type="entry name" value="GT_MraY"/>
    <property type="match status" value="1"/>
</dbReference>
<accession>A0A8B7C244</accession>
<dbReference type="GO" id="GO:0008963">
    <property type="term" value="F:phospho-N-acetylmuramoyl-pentapeptide-transferase activity"/>
    <property type="evidence" value="ECO:0007669"/>
    <property type="project" value="InterPro"/>
</dbReference>
<feature type="transmembrane region" description="Helical" evidence="7">
    <location>
        <begin position="253"/>
        <end position="275"/>
    </location>
</feature>
<feature type="transmembrane region" description="Helical" evidence="7">
    <location>
        <begin position="358"/>
        <end position="378"/>
    </location>
</feature>
<sequence>MSSANPHFVRLGFEKPQGSFSSPTATRSLISSPAFRSGPLRSGGFKCGLGRCSLKRFSVLMLAIDENSMAVCTVIEESNGISGGKSSCMPSSSDGGESDTELLVYPSVDVDLPINKDRVETPDPSLAVAGHHVATLQQGRRKRRIQTGILINVCLIAFLAVFLLFFDWCSWRIIRQPLKPFLLMHPFTLSAFLSAFAGYLYVPLVDWMKIHQILRKEGPTTHSSKRGTPTMGGLFFIPIGVFVARVIVGGNSIQLNGAAVATFAFAIIGLLDDLLSCIKSHNYGLPGWVKLSLQVAVGAWFSFWLDSSNISTPYSRKWLVPLPPPFGLVSLGKFYLILTAFCFAAMGNGVNLTDGLDGLAGGSAALAFVGMSVTVLAICPELAVFGASMAGACIGFLFHNRYKASIFMGDTGSLALGGALAAMAACTGMFFPLFIASGIFVMEVLSVIIQVLSVKITKRLYGTSRRVFRMAPVHHHFELCGLKEPIIVASAYVISYILALLAGYIGLISA</sequence>
<evidence type="ECO:0000256" key="2">
    <source>
        <dbReference type="ARBA" id="ARBA00005583"/>
    </source>
</evidence>
<evidence type="ECO:0000256" key="3">
    <source>
        <dbReference type="ARBA" id="ARBA00022679"/>
    </source>
</evidence>
<evidence type="ECO:0000256" key="1">
    <source>
        <dbReference type="ARBA" id="ARBA00004141"/>
    </source>
</evidence>
<keyword evidence="5 7" id="KW-1133">Transmembrane helix</keyword>
<dbReference type="Proteomes" id="UP000228380">
    <property type="component" value="Chromosome 4"/>
</dbReference>
<dbReference type="GO" id="GO:0005886">
    <property type="term" value="C:plasma membrane"/>
    <property type="evidence" value="ECO:0007669"/>
    <property type="project" value="TreeGrafter"/>
</dbReference>
<keyword evidence="8" id="KW-1185">Reference proteome</keyword>
<organism evidence="8 9">
    <name type="scientific">Phoenix dactylifera</name>
    <name type="common">Date palm</name>
    <dbReference type="NCBI Taxonomy" id="42345"/>
    <lineage>
        <taxon>Eukaryota</taxon>
        <taxon>Viridiplantae</taxon>
        <taxon>Streptophyta</taxon>
        <taxon>Embryophyta</taxon>
        <taxon>Tracheophyta</taxon>
        <taxon>Spermatophyta</taxon>
        <taxon>Magnoliopsida</taxon>
        <taxon>Liliopsida</taxon>
        <taxon>Arecaceae</taxon>
        <taxon>Coryphoideae</taxon>
        <taxon>Phoeniceae</taxon>
        <taxon>Phoenix</taxon>
    </lineage>
</organism>
<dbReference type="HAMAP" id="MF_00038">
    <property type="entry name" value="MraY"/>
    <property type="match status" value="1"/>
</dbReference>
<feature type="transmembrane region" description="Helical" evidence="7">
    <location>
        <begin position="186"/>
        <end position="207"/>
    </location>
</feature>
<dbReference type="PROSITE" id="PS01347">
    <property type="entry name" value="MRAY_1"/>
    <property type="match status" value="1"/>
</dbReference>
<keyword evidence="3 9" id="KW-0808">Transferase</keyword>
<keyword evidence="6 7" id="KW-0472">Membrane</keyword>
<dbReference type="InterPro" id="IPR018480">
    <property type="entry name" value="PNAcMuramoyl-5peptid_Trfase_CS"/>
</dbReference>
<keyword evidence="4 7" id="KW-0812">Transmembrane</keyword>
<proteinExistence type="inferred from homology"/>
<dbReference type="PROSITE" id="PS01348">
    <property type="entry name" value="MRAY_2"/>
    <property type="match status" value="1"/>
</dbReference>
<dbReference type="GO" id="GO:0071555">
    <property type="term" value="P:cell wall organization"/>
    <property type="evidence" value="ECO:0007669"/>
    <property type="project" value="TreeGrafter"/>
</dbReference>
<name>A0A8B7C244_PHODC</name>
<dbReference type="OrthoDB" id="2020675at2759"/>
<dbReference type="Pfam" id="PF10555">
    <property type="entry name" value="MraY_sig1"/>
    <property type="match status" value="1"/>
</dbReference>
<feature type="transmembrane region" description="Helical" evidence="7">
    <location>
        <begin position="287"/>
        <end position="305"/>
    </location>
</feature>
<evidence type="ECO:0000313" key="9">
    <source>
        <dbReference type="RefSeq" id="XP_008790045.2"/>
    </source>
</evidence>
<feature type="transmembrane region" description="Helical" evidence="7">
    <location>
        <begin position="414"/>
        <end position="433"/>
    </location>
</feature>
<reference evidence="8" key="1">
    <citation type="journal article" date="2019" name="Nat. Commun.">
        <title>Genome-wide association mapping of date palm fruit traits.</title>
        <authorList>
            <person name="Hazzouri K.M."/>
            <person name="Gros-Balthazard M."/>
            <person name="Flowers J.M."/>
            <person name="Copetti D."/>
            <person name="Lemansour A."/>
            <person name="Lebrun M."/>
            <person name="Masmoudi K."/>
            <person name="Ferrand S."/>
            <person name="Dhar M.I."/>
            <person name="Fresquez Z.A."/>
            <person name="Rosas U."/>
            <person name="Zhang J."/>
            <person name="Talag J."/>
            <person name="Lee S."/>
            <person name="Kudrna D."/>
            <person name="Powell R.F."/>
            <person name="Leitch I.J."/>
            <person name="Krueger R.R."/>
            <person name="Wing R.A."/>
            <person name="Amiri K.M.A."/>
            <person name="Purugganan M.D."/>
        </authorList>
    </citation>
    <scope>NUCLEOTIDE SEQUENCE [LARGE SCALE GENOMIC DNA]</scope>
    <source>
        <strain evidence="8">cv. Khalas</strain>
    </source>
</reference>
<protein>
    <submittedName>
        <fullName evidence="9">Phospho-N-acetylmuramoyl-pentapeptide- transferase homolog isoform X1</fullName>
    </submittedName>
</protein>
<evidence type="ECO:0000256" key="7">
    <source>
        <dbReference type="SAM" id="Phobius"/>
    </source>
</evidence>
<comment type="subcellular location">
    <subcellularLocation>
        <location evidence="1">Membrane</location>
        <topology evidence="1">Multi-pass membrane protein</topology>
    </subcellularLocation>
</comment>
<feature type="transmembrane region" description="Helical" evidence="7">
    <location>
        <begin position="149"/>
        <end position="166"/>
    </location>
</feature>
<dbReference type="NCBIfam" id="TIGR00445">
    <property type="entry name" value="mraY"/>
    <property type="match status" value="1"/>
</dbReference>
<evidence type="ECO:0000256" key="5">
    <source>
        <dbReference type="ARBA" id="ARBA00022989"/>
    </source>
</evidence>
<dbReference type="PANTHER" id="PTHR22926">
    <property type="entry name" value="PHOSPHO-N-ACETYLMURAMOYL-PENTAPEPTIDE-TRANSFERASE"/>
    <property type="match status" value="1"/>
</dbReference>
<feature type="transmembrane region" description="Helical" evidence="7">
    <location>
        <begin position="486"/>
        <end position="507"/>
    </location>
</feature>
<dbReference type="PANTHER" id="PTHR22926:SF5">
    <property type="entry name" value="PHOSPHO-N-ACETYLMURAMOYL-PENTAPEPTIDE-TRANSFERASE HOMOLOG"/>
    <property type="match status" value="1"/>
</dbReference>
<dbReference type="GeneID" id="103707371"/>
<dbReference type="Pfam" id="PF00953">
    <property type="entry name" value="Glycos_transf_4"/>
    <property type="match status" value="1"/>
</dbReference>
<feature type="transmembrane region" description="Helical" evidence="7">
    <location>
        <begin position="384"/>
        <end position="402"/>
    </location>
</feature>